<dbReference type="Ensembl" id="ENSSSCT00070010299.1">
    <property type="protein sequence ID" value="ENSSSCP00070008449.1"/>
    <property type="gene ID" value="ENSSSCG00070005442.1"/>
</dbReference>
<organism evidence="7 8">
    <name type="scientific">Sus scrofa</name>
    <name type="common">Pig</name>
    <dbReference type="NCBI Taxonomy" id="9823"/>
    <lineage>
        <taxon>Eukaryota</taxon>
        <taxon>Metazoa</taxon>
        <taxon>Chordata</taxon>
        <taxon>Craniata</taxon>
        <taxon>Vertebrata</taxon>
        <taxon>Euteleostomi</taxon>
        <taxon>Mammalia</taxon>
        <taxon>Eutheria</taxon>
        <taxon>Laurasiatheria</taxon>
        <taxon>Artiodactyla</taxon>
        <taxon>Suina</taxon>
        <taxon>Suidae</taxon>
        <taxon>Sus</taxon>
    </lineage>
</organism>
<dbReference type="Gene3D" id="2.40.10.10">
    <property type="entry name" value="Trypsin-like serine proteases"/>
    <property type="match status" value="2"/>
</dbReference>
<evidence type="ECO:0000313" key="8">
    <source>
        <dbReference type="Proteomes" id="UP000314985"/>
    </source>
</evidence>
<dbReference type="GO" id="GO:0004252">
    <property type="term" value="F:serine-type endopeptidase activity"/>
    <property type="evidence" value="ECO:0007669"/>
    <property type="project" value="InterPro"/>
</dbReference>
<dbReference type="InterPro" id="IPR043504">
    <property type="entry name" value="Peptidase_S1_PA_chymotrypsin"/>
</dbReference>
<evidence type="ECO:0000256" key="4">
    <source>
        <dbReference type="ARBA" id="ARBA00023157"/>
    </source>
</evidence>
<dbReference type="CDD" id="cd00190">
    <property type="entry name" value="Tryp_SPc"/>
    <property type="match status" value="1"/>
</dbReference>
<dbReference type="PROSITE" id="PS50240">
    <property type="entry name" value="TRYPSIN_DOM"/>
    <property type="match status" value="1"/>
</dbReference>
<dbReference type="PANTHER" id="PTHR24252">
    <property type="entry name" value="ACROSIN-RELATED"/>
    <property type="match status" value="1"/>
</dbReference>
<dbReference type="FunFam" id="2.40.10.10:FF:000004">
    <property type="entry name" value="Tryptase gamma 1"/>
    <property type="match status" value="1"/>
</dbReference>
<proteinExistence type="predicted"/>
<reference evidence="8" key="1">
    <citation type="submission" date="2017-08" db="EMBL/GenBank/DDBJ databases">
        <title>USMARCv1.0.</title>
        <authorList>
            <person name="Hannum G.I."/>
            <person name="Koren S."/>
            <person name="Schroeder S.G."/>
            <person name="Chin S.C."/>
            <person name="Nonneman D.J."/>
            <person name="Becker S.A."/>
            <person name="Rosen B.D."/>
            <person name="Bickhart D.M."/>
            <person name="Putnam N.H."/>
            <person name="Green R.E."/>
            <person name="Tuggle C.K."/>
            <person name="Liu H."/>
            <person name="Rohrer G.A."/>
            <person name="Warr A."/>
            <person name="Hall R."/>
            <person name="Kim K."/>
            <person name="Hume D.A."/>
            <person name="Talbot R."/>
            <person name="Chow W."/>
            <person name="Howe K."/>
            <person name="Schwartz A.S."/>
            <person name="Watson M."/>
            <person name="Archibald A.L."/>
            <person name="Phillippy A.M."/>
            <person name="Smith T.P.L."/>
        </authorList>
    </citation>
    <scope>NUCLEOTIDE SEQUENCE [LARGE SCALE GENOMIC DNA]</scope>
</reference>
<sequence length="398" mass="42446">MPSDGWVGSGKPGVVLATGRAEPVARLCPVLKALPAPAPGQALERAGIVGGKEAPGHKWPWQVSLRCLDQYWKHFCGGSLIHPQWVLTAAHCFGPEKADPLYIRVQLGEQHLYYQDRLLLVSRIIVHPNYYDEVNGADIALLELEDPVNLSSHVQPVTLPPASETFPKGTRCWVTGWGDVHSGCGFGDSRRGTWSPHSSTLLGNSPPAAAAASSPLAPRAPATAVSSEAGEGPHCGKQRMRHAVPPRPVHRGQHPDCPRRHAVRRQRRARLLPGGPHVPRSPHLPGPGSHRSPLPSPPLRRVTPGAPGLQGEWHLAAGGRGQLGRGLRSAQPAWHLHPRHPLLGLDPPVYPQGVLSLVPGSAKPVTSCPHTTASCRGGSSCTVPGPHPESPSHRVPLP</sequence>
<evidence type="ECO:0000256" key="1">
    <source>
        <dbReference type="ARBA" id="ARBA00022670"/>
    </source>
</evidence>
<feature type="domain" description="Peptidase S1" evidence="6">
    <location>
        <begin position="48"/>
        <end position="313"/>
    </location>
</feature>
<dbReference type="Proteomes" id="UP000314985">
    <property type="component" value="Unassembled WGS sequence"/>
</dbReference>
<dbReference type="SMART" id="SM00020">
    <property type="entry name" value="Tryp_SPc"/>
    <property type="match status" value="1"/>
</dbReference>
<feature type="compositionally biased region" description="Low complexity" evidence="5">
    <location>
        <begin position="205"/>
        <end position="224"/>
    </location>
</feature>
<dbReference type="PRINTS" id="PR00722">
    <property type="entry name" value="CHYMOTRYPSIN"/>
</dbReference>
<dbReference type="AlphaFoldDB" id="A0A4X1SYT9"/>
<dbReference type="InterPro" id="IPR009003">
    <property type="entry name" value="Peptidase_S1_PA"/>
</dbReference>
<feature type="region of interest" description="Disordered" evidence="5">
    <location>
        <begin position="192"/>
        <end position="307"/>
    </location>
</feature>
<feature type="compositionally biased region" description="Basic residues" evidence="5">
    <location>
        <begin position="236"/>
        <end position="252"/>
    </location>
</feature>
<evidence type="ECO:0000256" key="5">
    <source>
        <dbReference type="SAM" id="MobiDB-lite"/>
    </source>
</evidence>
<dbReference type="PROSITE" id="PS00134">
    <property type="entry name" value="TRYPSIN_HIS"/>
    <property type="match status" value="1"/>
</dbReference>
<dbReference type="GO" id="GO:0006508">
    <property type="term" value="P:proteolysis"/>
    <property type="evidence" value="ECO:0007669"/>
    <property type="project" value="UniProtKB-KW"/>
</dbReference>
<evidence type="ECO:0000256" key="3">
    <source>
        <dbReference type="ARBA" id="ARBA00022825"/>
    </source>
</evidence>
<feature type="compositionally biased region" description="Polar residues" evidence="5">
    <location>
        <begin position="373"/>
        <end position="382"/>
    </location>
</feature>
<reference evidence="7" key="2">
    <citation type="submission" date="2025-08" db="UniProtKB">
        <authorList>
            <consortium name="Ensembl"/>
        </authorList>
    </citation>
    <scope>IDENTIFICATION</scope>
</reference>
<name>A0A4X1SYT9_PIG</name>
<feature type="compositionally biased region" description="Basic residues" evidence="5">
    <location>
        <begin position="260"/>
        <end position="270"/>
    </location>
</feature>
<keyword evidence="4" id="KW-1015">Disulfide bond</keyword>
<dbReference type="Pfam" id="PF00089">
    <property type="entry name" value="Trypsin"/>
    <property type="match status" value="1"/>
</dbReference>
<evidence type="ECO:0000256" key="2">
    <source>
        <dbReference type="ARBA" id="ARBA00022801"/>
    </source>
</evidence>
<keyword evidence="1" id="KW-0645">Protease</keyword>
<protein>
    <recommendedName>
        <fullName evidence="6">Peptidase S1 domain-containing protein</fullName>
    </recommendedName>
</protein>
<accession>A0A4X1SYT9</accession>
<dbReference type="SUPFAM" id="SSF50494">
    <property type="entry name" value="Trypsin-like serine proteases"/>
    <property type="match status" value="1"/>
</dbReference>
<dbReference type="InterPro" id="IPR018114">
    <property type="entry name" value="TRYPSIN_HIS"/>
</dbReference>
<feature type="region of interest" description="Disordered" evidence="5">
    <location>
        <begin position="373"/>
        <end position="398"/>
    </location>
</feature>
<dbReference type="InterPro" id="IPR001314">
    <property type="entry name" value="Peptidase_S1A"/>
</dbReference>
<keyword evidence="2" id="KW-0378">Hydrolase</keyword>
<dbReference type="PANTHER" id="PTHR24252:SF7">
    <property type="entry name" value="HYALIN"/>
    <property type="match status" value="1"/>
</dbReference>
<evidence type="ECO:0000259" key="6">
    <source>
        <dbReference type="PROSITE" id="PS50240"/>
    </source>
</evidence>
<keyword evidence="3" id="KW-0720">Serine protease</keyword>
<dbReference type="InterPro" id="IPR001254">
    <property type="entry name" value="Trypsin_dom"/>
</dbReference>
<evidence type="ECO:0000313" key="7">
    <source>
        <dbReference type="Ensembl" id="ENSSSCP00070008449.1"/>
    </source>
</evidence>